<evidence type="ECO:0000259" key="5">
    <source>
        <dbReference type="PROSITE" id="PS51283"/>
    </source>
</evidence>
<feature type="domain" description="DUSP" evidence="5">
    <location>
        <begin position="266"/>
        <end position="390"/>
    </location>
</feature>
<dbReference type="PANTHER" id="PTHR21646">
    <property type="entry name" value="UBIQUITIN CARBOXYL-TERMINAL HYDROLASE"/>
    <property type="match status" value="1"/>
</dbReference>
<sequence length="1697" mass="190554">MGNICKISASSTRAAPPPIEDPITASRTDELLNRWRAGEVTRLQRMYRNAKNNNNSSGMKRSKCVGGGMEKSVLLALLNDDRLIRNAAVGDAVFGLFDSSSSGFVSFRDFCRALAWCCRGTRLERLRFLFCLFAMYEQQQLQQQVKEKGIKAEKEIVHNGETNNKSRPVPTYNGLSPDPKTSPRFVKDQRELLHEELALGDLDTEGDSSPKLGRQGLEALLDFCCTNHHHIDLNLQLSFNKFIEWSQTHLSDTIVDQALEPLCVLSTPRSERQAIFTALQAAPLQPGDTVFAIDSDWWQRWAKYVQLSSPLPSAIIQLQVDTGNNNNKYNCTSAEYSSSSQQRPDEIDNSLVIKKDGALKADAFLLLPRSVWELLSRWYGGGPALPRTIVSCGNVDLHPILVRVSACDRNGEVSLKAATTRIERFAANVNLNNFAKAENVLRAYFFHAACQDKAGFITNHESNQSDQVDPLVINSNTKIDDAELTPGQRRRVTILANRLFAGAKAEMDAEIRLALRLDDEDKLYLAKRQAERHAEQEQQQQQGNRISSLMAMALSSSSGSESPPTGVALAYPEDESAKDDQQLFSTYGAGERALRFSKKNQVRLWYRRAARSNKDITISASTNKASRTISQHPLRWRLLDASSLDAVGIKSMDDILIEFCDPVTGEWPRAKISEISAHLKVGDRLDACDYRGKWFPGSVIELERSPEEQNNATSPPRRVRVRFDHFHPKWDEWYDVSSSGLAPLGTRANQEQANSRKDGIPANSPLPMIKKSLSTDSSESTAQSGRTNQNNGLDESNKGGIQRSKNKELAVKDVLPGSTGLVNLGNTCYINSALQCLSHTPLLRAYILSEGYSGEVNRTNPLGTQGRMVEEFASILKQLWSEQYRYIAPNKFKRTLAKLKPQFAGNDQHDSQEFLAEMLDMLHEDVNRVVEKPYVVEPDDDEVDKLTSIDAAREAWDRYLLRNRSVIVDLFQGQLMSERTCAVCSKRSLKFETFMYLSVPLPAPRDRLVKLVLLTRAEGSKLDLSRLEVPTNRPASTAISVDMPPDNGAISDKTTEINASKIEKRSSWSAMLSKPIEKNETSEEDKSIALNGALLQPKLVVPRVVKYVFEIPRLGTVAELKKAIAKRSGIAASDLVIGDVFRHRFIKLWHDTEPLARMADEDFLVAYESTPEPPPDAPEDTFPNTFDALRVGSRVDALDLRGHWFVGMVVAINESGQRRVSFDHFASKWDEWYGPNDFSTKLAPPYTYSKRKARIMEIQVIHRRLRTKPTKTETQQKNSIDYDDDVKQGDNEVCTKEESKELAPCTAETENSEKMNTVSADENEKVRRQPTIPRRPSNPNGVELFGTPFVVRIESDMQVEKLYSKIMNQAQAFVNPKWRNSLTTLTTEKAGPKRPFEIRLAALAQPTLVRVVNNIKTSAEEKKETVEAQSLSSQEHFSSAPDIFYSGRKVLVTDILDEARGAVTLDWLDPTAYDDCFEASEAARDPSCNEHLDDEGRLRQNNGQNVSLATCLDAFSKEETLSDDNFWFCPKCKVNRHAISRILPWKLPDILVIHMKRFLYSANWREKINTRVDFPLTSLDMSTWVHPDASGCDVHHHGAMTYDLFGVINHLGGMTGGHYTSYVRAVPCTRDGVEEVASSFPTEEDGLVDYRWLHVDDDLVEEVGPQQIVTEAAYVLFYRRRSLTPATVINLSAQHTG</sequence>
<dbReference type="CDD" id="cd20104">
    <property type="entry name" value="MBT_PHF20L1-like"/>
    <property type="match status" value="1"/>
</dbReference>
<dbReference type="SUPFAM" id="SSF63748">
    <property type="entry name" value="Tudor/PWWP/MBT"/>
    <property type="match status" value="1"/>
</dbReference>
<dbReference type="PROSITE" id="PS51283">
    <property type="entry name" value="DUSP"/>
    <property type="match status" value="1"/>
</dbReference>
<dbReference type="PANTHER" id="PTHR21646:SF46">
    <property type="entry name" value="UBIQUITIN CARBOXYL-TERMINAL HYDROLASE"/>
    <property type="match status" value="1"/>
</dbReference>
<feature type="compositionally biased region" description="Polar residues" evidence="2">
    <location>
        <begin position="772"/>
        <end position="794"/>
    </location>
</feature>
<feature type="region of interest" description="Disordered" evidence="2">
    <location>
        <begin position="157"/>
        <end position="182"/>
    </location>
</feature>
<organism evidence="6">
    <name type="scientific">Aureoumbra lagunensis</name>
    <dbReference type="NCBI Taxonomy" id="44058"/>
    <lineage>
        <taxon>Eukaryota</taxon>
        <taxon>Sar</taxon>
        <taxon>Stramenopiles</taxon>
        <taxon>Ochrophyta</taxon>
        <taxon>Pelagophyceae</taxon>
        <taxon>Pelagomonadales</taxon>
        <taxon>Aureoumbra</taxon>
    </lineage>
</organism>
<gene>
    <name evidence="6" type="ORF">ALAG00032_LOCUS3626</name>
</gene>
<dbReference type="PROSITE" id="PS50222">
    <property type="entry name" value="EF_HAND_2"/>
    <property type="match status" value="1"/>
</dbReference>
<dbReference type="InterPro" id="IPR002048">
    <property type="entry name" value="EF_hand_dom"/>
</dbReference>
<dbReference type="InterPro" id="IPR011992">
    <property type="entry name" value="EF-hand-dom_pair"/>
</dbReference>
<feature type="domain" description="USP" evidence="4">
    <location>
        <begin position="819"/>
        <end position="1681"/>
    </location>
</feature>
<dbReference type="InterPro" id="IPR035927">
    <property type="entry name" value="DUSP-like_sf"/>
</dbReference>
<dbReference type="SUPFAM" id="SSF143791">
    <property type="entry name" value="DUSP-like"/>
    <property type="match status" value="1"/>
</dbReference>
<dbReference type="CDD" id="cd02674">
    <property type="entry name" value="Peptidase_C19R"/>
    <property type="match status" value="1"/>
</dbReference>
<evidence type="ECO:0000259" key="4">
    <source>
        <dbReference type="PROSITE" id="PS50235"/>
    </source>
</evidence>
<feature type="region of interest" description="Disordered" evidence="2">
    <location>
        <begin position="744"/>
        <end position="805"/>
    </location>
</feature>
<dbReference type="InterPro" id="IPR050185">
    <property type="entry name" value="Ub_carboxyl-term_hydrolase"/>
</dbReference>
<dbReference type="Gene3D" id="2.30.30.140">
    <property type="match status" value="2"/>
</dbReference>
<dbReference type="PROSITE" id="PS00972">
    <property type="entry name" value="USP_1"/>
    <property type="match status" value="1"/>
</dbReference>
<evidence type="ECO:0000256" key="1">
    <source>
        <dbReference type="ARBA" id="ARBA00022837"/>
    </source>
</evidence>
<dbReference type="SUPFAM" id="SSF54001">
    <property type="entry name" value="Cysteine proteinases"/>
    <property type="match status" value="1"/>
</dbReference>
<dbReference type="SMART" id="SM00695">
    <property type="entry name" value="DUSP"/>
    <property type="match status" value="1"/>
</dbReference>
<keyword evidence="1" id="KW-0106">Calcium</keyword>
<evidence type="ECO:0000313" key="6">
    <source>
        <dbReference type="EMBL" id="CAE0362885.1"/>
    </source>
</evidence>
<dbReference type="Gene3D" id="1.10.238.10">
    <property type="entry name" value="EF-hand"/>
    <property type="match status" value="1"/>
</dbReference>
<dbReference type="Gene3D" id="3.30.2230.10">
    <property type="entry name" value="DUSP-like"/>
    <property type="match status" value="1"/>
</dbReference>
<evidence type="ECO:0000256" key="2">
    <source>
        <dbReference type="SAM" id="MobiDB-lite"/>
    </source>
</evidence>
<feature type="domain" description="EF-hand" evidence="3">
    <location>
        <begin position="85"/>
        <end position="120"/>
    </location>
</feature>
<evidence type="ECO:0000259" key="3">
    <source>
        <dbReference type="PROSITE" id="PS50222"/>
    </source>
</evidence>
<dbReference type="GO" id="GO:0016579">
    <property type="term" value="P:protein deubiquitination"/>
    <property type="evidence" value="ECO:0007669"/>
    <property type="project" value="InterPro"/>
</dbReference>
<dbReference type="Pfam" id="PF00443">
    <property type="entry name" value="UCH"/>
    <property type="match status" value="1"/>
</dbReference>
<dbReference type="InterPro" id="IPR018200">
    <property type="entry name" value="USP_CS"/>
</dbReference>
<dbReference type="InterPro" id="IPR018247">
    <property type="entry name" value="EF_Hand_1_Ca_BS"/>
</dbReference>
<protein>
    <recommendedName>
        <fullName evidence="7">Ubiquitinyl hydrolase 1</fullName>
    </recommendedName>
</protein>
<dbReference type="PROSITE" id="PS00973">
    <property type="entry name" value="USP_2"/>
    <property type="match status" value="1"/>
</dbReference>
<dbReference type="SUPFAM" id="SSF47473">
    <property type="entry name" value="EF-hand"/>
    <property type="match status" value="1"/>
</dbReference>
<dbReference type="InterPro" id="IPR001394">
    <property type="entry name" value="Peptidase_C19_UCH"/>
</dbReference>
<dbReference type="Gene3D" id="3.90.70.10">
    <property type="entry name" value="Cysteine proteinases"/>
    <property type="match status" value="2"/>
</dbReference>
<accession>A0A7S3JRX2</accession>
<dbReference type="GO" id="GO:0005509">
    <property type="term" value="F:calcium ion binding"/>
    <property type="evidence" value="ECO:0007669"/>
    <property type="project" value="InterPro"/>
</dbReference>
<proteinExistence type="predicted"/>
<dbReference type="Pfam" id="PF06337">
    <property type="entry name" value="DUSP"/>
    <property type="match status" value="1"/>
</dbReference>
<dbReference type="GO" id="GO:0004843">
    <property type="term" value="F:cysteine-type deubiquitinase activity"/>
    <property type="evidence" value="ECO:0007669"/>
    <property type="project" value="InterPro"/>
</dbReference>
<feature type="region of interest" description="Disordered" evidence="2">
    <location>
        <begin position="1294"/>
        <end position="1340"/>
    </location>
</feature>
<dbReference type="EMBL" id="HBIJ01005138">
    <property type="protein sequence ID" value="CAE0362885.1"/>
    <property type="molecule type" value="Transcribed_RNA"/>
</dbReference>
<dbReference type="InterPro" id="IPR028889">
    <property type="entry name" value="USP"/>
</dbReference>
<dbReference type="InterPro" id="IPR038765">
    <property type="entry name" value="Papain-like_cys_pep_sf"/>
</dbReference>
<dbReference type="PROSITE" id="PS00018">
    <property type="entry name" value="EF_HAND_1"/>
    <property type="match status" value="1"/>
</dbReference>
<name>A0A7S3JRX2_9STRA</name>
<dbReference type="InterPro" id="IPR006615">
    <property type="entry name" value="Pept_C19_DUSP"/>
</dbReference>
<evidence type="ECO:0008006" key="7">
    <source>
        <dbReference type="Google" id="ProtNLM"/>
    </source>
</evidence>
<dbReference type="PROSITE" id="PS50235">
    <property type="entry name" value="USP_3"/>
    <property type="match status" value="1"/>
</dbReference>
<reference evidence="6" key="1">
    <citation type="submission" date="2021-01" db="EMBL/GenBank/DDBJ databases">
        <authorList>
            <person name="Corre E."/>
            <person name="Pelletier E."/>
            <person name="Niang G."/>
            <person name="Scheremetjew M."/>
            <person name="Finn R."/>
            <person name="Kale V."/>
            <person name="Holt S."/>
            <person name="Cochrane G."/>
            <person name="Meng A."/>
            <person name="Brown T."/>
            <person name="Cohen L."/>
        </authorList>
    </citation>
    <scope>NUCLEOTIDE SEQUENCE</scope>
    <source>
        <strain evidence="6">CCMP1510</strain>
    </source>
</reference>